<evidence type="ECO:0000313" key="2">
    <source>
        <dbReference type="Proteomes" id="UP000705983"/>
    </source>
</evidence>
<keyword evidence="2" id="KW-1185">Reference proteome</keyword>
<accession>A0ABS2TEE6</accession>
<organism evidence="1 2">
    <name type="scientific">Flaviflexus equikiangi</name>
    <dbReference type="NCBI Taxonomy" id="2758573"/>
    <lineage>
        <taxon>Bacteria</taxon>
        <taxon>Bacillati</taxon>
        <taxon>Actinomycetota</taxon>
        <taxon>Actinomycetes</taxon>
        <taxon>Actinomycetales</taxon>
        <taxon>Actinomycetaceae</taxon>
        <taxon>Flaviflexus</taxon>
    </lineage>
</organism>
<reference evidence="2" key="1">
    <citation type="submission" date="2021-02" db="EMBL/GenBank/DDBJ databases">
        <title>Leucobacter sp. CX169.</title>
        <authorList>
            <person name="Cheng Y."/>
        </authorList>
    </citation>
    <scope>NUCLEOTIDE SEQUENCE [LARGE SCALE GENOMIC DNA]</scope>
    <source>
        <strain evidence="2">JY899</strain>
    </source>
</reference>
<sequence length="56" mass="6345">MDSHLLVNVRRDEGIGFDPPAVPPRLPQSGRFIQETMSGPTVRFYWAEAVLPEAHR</sequence>
<evidence type="ECO:0000313" key="1">
    <source>
        <dbReference type="EMBL" id="MBM9433025.1"/>
    </source>
</evidence>
<gene>
    <name evidence="1" type="ORF">JVW63_04830</name>
</gene>
<comment type="caution">
    <text evidence="1">The sequence shown here is derived from an EMBL/GenBank/DDBJ whole genome shotgun (WGS) entry which is preliminary data.</text>
</comment>
<name>A0ABS2TEE6_9ACTO</name>
<dbReference type="EMBL" id="JAFFJS010000002">
    <property type="protein sequence ID" value="MBM9433025.1"/>
    <property type="molecule type" value="Genomic_DNA"/>
</dbReference>
<dbReference type="RefSeq" id="WP_182170407.1">
    <property type="nucleotide sequence ID" value="NZ_CP059676.1"/>
</dbReference>
<dbReference type="Proteomes" id="UP000705983">
    <property type="component" value="Unassembled WGS sequence"/>
</dbReference>
<proteinExistence type="predicted"/>
<protein>
    <submittedName>
        <fullName evidence="1">Uncharacterized protein</fullName>
    </submittedName>
</protein>